<feature type="transmembrane region" description="Helical" evidence="5">
    <location>
        <begin position="35"/>
        <end position="58"/>
    </location>
</feature>
<evidence type="ECO:0000256" key="5">
    <source>
        <dbReference type="SAM" id="Phobius"/>
    </source>
</evidence>
<keyword evidence="4 5" id="KW-0472">Membrane</keyword>
<feature type="transmembrane region" description="Helical" evidence="5">
    <location>
        <begin position="235"/>
        <end position="257"/>
    </location>
</feature>
<evidence type="ECO:0000313" key="8">
    <source>
        <dbReference type="Proteomes" id="UP000460272"/>
    </source>
</evidence>
<name>A0A6P2C5T5_9ACTN</name>
<dbReference type="SUPFAM" id="SSF103473">
    <property type="entry name" value="MFS general substrate transporter"/>
    <property type="match status" value="1"/>
</dbReference>
<comment type="subcellular location">
    <subcellularLocation>
        <location evidence="1">Cell membrane</location>
        <topology evidence="1">Multi-pass membrane protein</topology>
    </subcellularLocation>
</comment>
<feature type="transmembrane region" description="Helical" evidence="5">
    <location>
        <begin position="269"/>
        <end position="288"/>
    </location>
</feature>
<dbReference type="GO" id="GO:0022857">
    <property type="term" value="F:transmembrane transporter activity"/>
    <property type="evidence" value="ECO:0007669"/>
    <property type="project" value="InterPro"/>
</dbReference>
<sequence length="426" mass="43471">MTSIPRSRTHISMPDTDAVIDEVSPRFGPVRASRWTVLVAFAVLVACTQLLWLTFAAVTDQTSAALHVSNGVVGDLAVVNPLLFVVLAIPAGRWLDRNFGAALAAGAVLTAVGSLLRVADTSSFAWLLAGQLVVSAGQPLVLNASTKVAARYFPEGERTAAISVASAAQFVGILLAALTSGPLVSAGGLRLLLTVQAAVTVAAAVTMLAALRLPAAFPVEAPAHESLGWLRHDRLMWKLAALLFIGVGVFNAIATWLDSILTKFGHGSLSGPLIGLTTVAGIAGAAVLPGIVTKRDKRRGMLVAATVATAVVFAVLSLAHAPVIFGVLLAVEGFVLLACLPVALEWSEVHVGPARAGTATGALLLAGNLGGVLLVLLVQAVIGNPYAALLVMSVTALPGIAIALRLPDVTRAPATASEPAMNGPAA</sequence>
<dbReference type="InterPro" id="IPR049680">
    <property type="entry name" value="FLVCR1-2_SLC49-like"/>
</dbReference>
<evidence type="ECO:0000256" key="1">
    <source>
        <dbReference type="ARBA" id="ARBA00004651"/>
    </source>
</evidence>
<dbReference type="Proteomes" id="UP000460272">
    <property type="component" value="Unassembled WGS sequence"/>
</dbReference>
<feature type="domain" description="Major facilitator superfamily (MFS) profile" evidence="6">
    <location>
        <begin position="35"/>
        <end position="411"/>
    </location>
</feature>
<keyword evidence="3 5" id="KW-1133">Transmembrane helix</keyword>
<proteinExistence type="predicted"/>
<organism evidence="7 8">
    <name type="scientific">Trebonia kvetii</name>
    <dbReference type="NCBI Taxonomy" id="2480626"/>
    <lineage>
        <taxon>Bacteria</taxon>
        <taxon>Bacillati</taxon>
        <taxon>Actinomycetota</taxon>
        <taxon>Actinomycetes</taxon>
        <taxon>Streptosporangiales</taxon>
        <taxon>Treboniaceae</taxon>
        <taxon>Trebonia</taxon>
    </lineage>
</organism>
<dbReference type="Gene3D" id="1.20.1250.20">
    <property type="entry name" value="MFS general substrate transporter like domains"/>
    <property type="match status" value="2"/>
</dbReference>
<reference evidence="7 8" key="1">
    <citation type="submission" date="2018-11" db="EMBL/GenBank/DDBJ databases">
        <title>Trebonia kvetii gen.nov., sp.nov., a novel acidophilic actinobacterium, and proposal of the new actinobacterial family Treboniaceae fam. nov.</title>
        <authorList>
            <person name="Rapoport D."/>
            <person name="Sagova-Mareckova M."/>
            <person name="Sedlacek I."/>
            <person name="Provaznik J."/>
            <person name="Kralova S."/>
            <person name="Pavlinic D."/>
            <person name="Benes V."/>
            <person name="Kopecky J."/>
        </authorList>
    </citation>
    <scope>NUCLEOTIDE SEQUENCE [LARGE SCALE GENOMIC DNA]</scope>
    <source>
        <strain evidence="7 8">15Tr583</strain>
    </source>
</reference>
<feature type="transmembrane region" description="Helical" evidence="5">
    <location>
        <begin position="64"/>
        <end position="87"/>
    </location>
</feature>
<feature type="transmembrane region" description="Helical" evidence="5">
    <location>
        <begin position="99"/>
        <end position="118"/>
    </location>
</feature>
<gene>
    <name evidence="7" type="ORF">EAS64_05320</name>
</gene>
<evidence type="ECO:0000256" key="3">
    <source>
        <dbReference type="ARBA" id="ARBA00022989"/>
    </source>
</evidence>
<keyword evidence="8" id="KW-1185">Reference proteome</keyword>
<evidence type="ECO:0000256" key="4">
    <source>
        <dbReference type="ARBA" id="ARBA00023136"/>
    </source>
</evidence>
<feature type="transmembrane region" description="Helical" evidence="5">
    <location>
        <begin position="356"/>
        <end position="380"/>
    </location>
</feature>
<dbReference type="PROSITE" id="PS50850">
    <property type="entry name" value="MFS"/>
    <property type="match status" value="1"/>
</dbReference>
<evidence type="ECO:0000259" key="6">
    <source>
        <dbReference type="PROSITE" id="PS50850"/>
    </source>
</evidence>
<feature type="transmembrane region" description="Helical" evidence="5">
    <location>
        <begin position="191"/>
        <end position="214"/>
    </location>
</feature>
<dbReference type="InterPro" id="IPR011701">
    <property type="entry name" value="MFS"/>
</dbReference>
<dbReference type="InterPro" id="IPR036259">
    <property type="entry name" value="MFS_trans_sf"/>
</dbReference>
<dbReference type="PANTHER" id="PTHR10924">
    <property type="entry name" value="MAJOR FACILITATOR SUPERFAMILY PROTEIN-RELATED"/>
    <property type="match status" value="1"/>
</dbReference>
<feature type="transmembrane region" description="Helical" evidence="5">
    <location>
        <begin position="324"/>
        <end position="344"/>
    </location>
</feature>
<evidence type="ECO:0000256" key="2">
    <source>
        <dbReference type="ARBA" id="ARBA00022692"/>
    </source>
</evidence>
<keyword evidence="2 5" id="KW-0812">Transmembrane</keyword>
<feature type="transmembrane region" description="Helical" evidence="5">
    <location>
        <begin position="158"/>
        <end position="179"/>
    </location>
</feature>
<dbReference type="AlphaFoldDB" id="A0A6P2C5T5"/>
<dbReference type="EMBL" id="RPFW01000001">
    <property type="protein sequence ID" value="TVZ06779.1"/>
    <property type="molecule type" value="Genomic_DNA"/>
</dbReference>
<accession>A0A6P2C5T5</accession>
<protein>
    <submittedName>
        <fullName evidence="7">MFS transporter</fullName>
    </submittedName>
</protein>
<feature type="transmembrane region" description="Helical" evidence="5">
    <location>
        <begin position="124"/>
        <end position="146"/>
    </location>
</feature>
<evidence type="ECO:0000313" key="7">
    <source>
        <dbReference type="EMBL" id="TVZ06779.1"/>
    </source>
</evidence>
<dbReference type="GO" id="GO:0005886">
    <property type="term" value="C:plasma membrane"/>
    <property type="evidence" value="ECO:0007669"/>
    <property type="project" value="UniProtKB-SubCell"/>
</dbReference>
<dbReference type="InterPro" id="IPR020846">
    <property type="entry name" value="MFS_dom"/>
</dbReference>
<feature type="transmembrane region" description="Helical" evidence="5">
    <location>
        <begin position="386"/>
        <end position="404"/>
    </location>
</feature>
<dbReference type="OrthoDB" id="6899210at2"/>
<dbReference type="PANTHER" id="PTHR10924:SF6">
    <property type="entry name" value="SOLUTE CARRIER FAMILY 49 MEMBER A3"/>
    <property type="match status" value="1"/>
</dbReference>
<dbReference type="Pfam" id="PF07690">
    <property type="entry name" value="MFS_1"/>
    <property type="match status" value="1"/>
</dbReference>
<feature type="transmembrane region" description="Helical" evidence="5">
    <location>
        <begin position="300"/>
        <end position="318"/>
    </location>
</feature>
<comment type="caution">
    <text evidence="7">The sequence shown here is derived from an EMBL/GenBank/DDBJ whole genome shotgun (WGS) entry which is preliminary data.</text>
</comment>